<comment type="caution">
    <text evidence="4">Lacks conserved residue(s) required for the propagation of feature annotation.</text>
</comment>
<evidence type="ECO:0000256" key="4">
    <source>
        <dbReference type="PROSITE-ProRule" id="PRU01161"/>
    </source>
</evidence>
<dbReference type="Proteomes" id="UP001064489">
    <property type="component" value="Chromosome 4"/>
</dbReference>
<keyword evidence="9" id="KW-1185">Reference proteome</keyword>
<dbReference type="EC" id="3.1.1.-" evidence="5"/>
<dbReference type="GO" id="GO:0016042">
    <property type="term" value="P:lipid catabolic process"/>
    <property type="evidence" value="ECO:0007669"/>
    <property type="project" value="UniProtKB-KW"/>
</dbReference>
<reference evidence="8" key="2">
    <citation type="submission" date="2023-02" db="EMBL/GenBank/DDBJ databases">
        <authorList>
            <person name="Swenson N.G."/>
            <person name="Wegrzyn J.L."/>
            <person name="Mcevoy S.L."/>
        </authorList>
    </citation>
    <scope>NUCLEOTIDE SEQUENCE</scope>
    <source>
        <strain evidence="8">91603</strain>
        <tissue evidence="8">Leaf</tissue>
    </source>
</reference>
<feature type="domain" description="PNPLA" evidence="7">
    <location>
        <begin position="1"/>
        <end position="118"/>
    </location>
</feature>
<evidence type="ECO:0000313" key="9">
    <source>
        <dbReference type="Proteomes" id="UP001064489"/>
    </source>
</evidence>
<comment type="caution">
    <text evidence="8">The sequence shown here is derived from an EMBL/GenBank/DDBJ whole genome shotgun (WGS) entry which is preliminary data.</text>
</comment>
<dbReference type="AlphaFoldDB" id="A0AAD5J2L9"/>
<evidence type="ECO:0000256" key="2">
    <source>
        <dbReference type="ARBA" id="ARBA00022963"/>
    </source>
</evidence>
<sequence length="211" mass="23778">MVLRFIARYNSIDSIPGLENTPYKNLSRALFFDTLSKTTIIIPTFSLTNCKPLVFSSNPASYLNWDDDYDDEVRLSDVVLGSTAAPKYLPPHSFTSKGNKRCLPDGGLAANNPDYKFGAKLDDVKPEDFEKLKKAGNDLLGDDGEQAHVMFVDPETGEPEQLEEKTLNKTALAEFAKRLSDEMRRRRMKQLLEEKDIRKRQGSVKGEADIQ</sequence>
<dbReference type="InterPro" id="IPR016035">
    <property type="entry name" value="Acyl_Trfase/lysoPLipase"/>
</dbReference>
<feature type="region of interest" description="Disordered" evidence="6">
    <location>
        <begin position="190"/>
        <end position="211"/>
    </location>
</feature>
<keyword evidence="5" id="KW-0378">Hydrolase</keyword>
<evidence type="ECO:0000256" key="5">
    <source>
        <dbReference type="RuleBase" id="RU361262"/>
    </source>
</evidence>
<keyword evidence="2 5" id="KW-0442">Lipid degradation</keyword>
<proteinExistence type="inferred from homology"/>
<protein>
    <recommendedName>
        <fullName evidence="5">Patatin</fullName>
        <ecNumber evidence="5">3.1.1.-</ecNumber>
    </recommendedName>
</protein>
<comment type="similarity">
    <text evidence="1 5">Belongs to the patatin family.</text>
</comment>
<dbReference type="PROSITE" id="PS51635">
    <property type="entry name" value="PNPLA"/>
    <property type="match status" value="1"/>
</dbReference>
<dbReference type="PANTHER" id="PTHR32176">
    <property type="entry name" value="XYLOSE ISOMERASE"/>
    <property type="match status" value="1"/>
</dbReference>
<dbReference type="GO" id="GO:0004620">
    <property type="term" value="F:phospholipase activity"/>
    <property type="evidence" value="ECO:0007669"/>
    <property type="project" value="TreeGrafter"/>
</dbReference>
<reference evidence="8" key="1">
    <citation type="journal article" date="2022" name="Plant J.">
        <title>Strategies of tolerance reflected in two North American maple genomes.</title>
        <authorList>
            <person name="McEvoy S.L."/>
            <person name="Sezen U.U."/>
            <person name="Trouern-Trend A."/>
            <person name="McMahon S.M."/>
            <person name="Schaberg P.G."/>
            <person name="Yang J."/>
            <person name="Wegrzyn J.L."/>
            <person name="Swenson N.G."/>
        </authorList>
    </citation>
    <scope>NUCLEOTIDE SEQUENCE</scope>
    <source>
        <strain evidence="8">91603</strain>
    </source>
</reference>
<dbReference type="InterPro" id="IPR002641">
    <property type="entry name" value="PNPLA_dom"/>
</dbReference>
<dbReference type="Pfam" id="PF01734">
    <property type="entry name" value="Patatin"/>
    <property type="match status" value="1"/>
</dbReference>
<comment type="function">
    <text evidence="5">Lipolytic acyl hydrolase (LAH).</text>
</comment>
<feature type="short sequence motif" description="DGA/G" evidence="4">
    <location>
        <begin position="105"/>
        <end position="107"/>
    </location>
</feature>
<dbReference type="EMBL" id="JAJSOW010000101">
    <property type="protein sequence ID" value="KAI9182232.1"/>
    <property type="molecule type" value="Genomic_DNA"/>
</dbReference>
<gene>
    <name evidence="8" type="ORF">LWI28_023333</name>
</gene>
<evidence type="ECO:0000256" key="1">
    <source>
        <dbReference type="ARBA" id="ARBA00010240"/>
    </source>
</evidence>
<comment type="domain">
    <text evidence="5">The nitrogen atoms of the two glycine residues in the GGXR motif define the oxyanion hole, and stabilize the oxyanion that forms during the nucleophilic attack by the catalytic serine during substrate cleavage.</text>
</comment>
<evidence type="ECO:0000256" key="6">
    <source>
        <dbReference type="SAM" id="MobiDB-lite"/>
    </source>
</evidence>
<dbReference type="Gene3D" id="3.40.1090.10">
    <property type="entry name" value="Cytosolic phospholipase A2 catalytic domain"/>
    <property type="match status" value="1"/>
</dbReference>
<accession>A0AAD5J2L9</accession>
<keyword evidence="3 5" id="KW-0443">Lipid metabolism</keyword>
<evidence type="ECO:0000313" key="8">
    <source>
        <dbReference type="EMBL" id="KAI9182232.1"/>
    </source>
</evidence>
<dbReference type="GO" id="GO:0047372">
    <property type="term" value="F:monoacylglycerol lipase activity"/>
    <property type="evidence" value="ECO:0007669"/>
    <property type="project" value="TreeGrafter"/>
</dbReference>
<feature type="compositionally biased region" description="Basic and acidic residues" evidence="6">
    <location>
        <begin position="190"/>
        <end position="199"/>
    </location>
</feature>
<evidence type="ECO:0000256" key="3">
    <source>
        <dbReference type="ARBA" id="ARBA00023098"/>
    </source>
</evidence>
<dbReference type="PANTHER" id="PTHR32176:SF92">
    <property type="entry name" value="XYLOSE ISOMERASE"/>
    <property type="match status" value="1"/>
</dbReference>
<evidence type="ECO:0000259" key="7">
    <source>
        <dbReference type="PROSITE" id="PS51635"/>
    </source>
</evidence>
<dbReference type="SUPFAM" id="SSF52151">
    <property type="entry name" value="FabD/lysophospholipase-like"/>
    <property type="match status" value="1"/>
</dbReference>
<name>A0AAD5J2L9_ACENE</name>
<organism evidence="8 9">
    <name type="scientific">Acer negundo</name>
    <name type="common">Box elder</name>
    <dbReference type="NCBI Taxonomy" id="4023"/>
    <lineage>
        <taxon>Eukaryota</taxon>
        <taxon>Viridiplantae</taxon>
        <taxon>Streptophyta</taxon>
        <taxon>Embryophyta</taxon>
        <taxon>Tracheophyta</taxon>
        <taxon>Spermatophyta</taxon>
        <taxon>Magnoliopsida</taxon>
        <taxon>eudicotyledons</taxon>
        <taxon>Gunneridae</taxon>
        <taxon>Pentapetalae</taxon>
        <taxon>rosids</taxon>
        <taxon>malvids</taxon>
        <taxon>Sapindales</taxon>
        <taxon>Sapindaceae</taxon>
        <taxon>Hippocastanoideae</taxon>
        <taxon>Acereae</taxon>
        <taxon>Acer</taxon>
    </lineage>
</organism>